<evidence type="ECO:0000259" key="2">
    <source>
        <dbReference type="Pfam" id="PF04909"/>
    </source>
</evidence>
<feature type="domain" description="Amidohydrolase-related" evidence="2">
    <location>
        <begin position="8"/>
        <end position="352"/>
    </location>
</feature>
<dbReference type="Gene3D" id="3.20.20.140">
    <property type="entry name" value="Metal-dependent hydrolases"/>
    <property type="match status" value="1"/>
</dbReference>
<dbReference type="InterPro" id="IPR006680">
    <property type="entry name" value="Amidohydro-rel"/>
</dbReference>
<name>A0AA38SDZ1_9PEZI</name>
<comment type="caution">
    <text evidence="3">The sequence shown here is derived from an EMBL/GenBank/DDBJ whole genome shotgun (WGS) entry which is preliminary data.</text>
</comment>
<dbReference type="Pfam" id="PF04909">
    <property type="entry name" value="Amidohydro_2"/>
    <property type="match status" value="1"/>
</dbReference>
<dbReference type="EMBL" id="JANBVO010000002">
    <property type="protein sequence ID" value="KAJ9156717.1"/>
    <property type="molecule type" value="Genomic_DNA"/>
</dbReference>
<comment type="similarity">
    <text evidence="1">Belongs to the metallo-dependent hydrolases superfamily.</text>
</comment>
<dbReference type="PANTHER" id="PTHR43569">
    <property type="entry name" value="AMIDOHYDROLASE"/>
    <property type="match status" value="1"/>
</dbReference>
<evidence type="ECO:0000313" key="4">
    <source>
        <dbReference type="Proteomes" id="UP001174694"/>
    </source>
</evidence>
<keyword evidence="4" id="KW-1185">Reference proteome</keyword>
<dbReference type="AlphaFoldDB" id="A0AA38SDZ1"/>
<proteinExistence type="inferred from homology"/>
<dbReference type="GO" id="GO:0016787">
    <property type="term" value="F:hydrolase activity"/>
    <property type="evidence" value="ECO:0007669"/>
    <property type="project" value="InterPro"/>
</dbReference>
<evidence type="ECO:0000256" key="1">
    <source>
        <dbReference type="ARBA" id="ARBA00038310"/>
    </source>
</evidence>
<sequence>MASSIPIIDSHIHLYPASEIPTLAWCGPSHPLASQHLLAEYRAATGSPPNLRGFVFIETDRKNDPADPSPSGGWRHPLQEVSFLRRLAGGAPLLPGEEDPLAPSPADDARLCVGVVPWAPLPAGAAALERYLDAAREAAGEDVWPRVRGVRYLLQDKPAGTGLTDEFIEGLRLLGRRGLVFDTGVDQHRRGRAQLEECVEMIDRAHDGVEDGEKVVFIINHMCKPDLTVINPADPSFIAWRTAMYTLSRSPRVYMKVSGAFSEMPDALRRRPAEDIFEGVAPWLAVLVAAFGPSRLMFGSDWPVCTVGLEGEETSAWVKWKQVVERLCDMASWSKEEQEMIWGGAAIKAYGLSV</sequence>
<dbReference type="PANTHER" id="PTHR43569:SF2">
    <property type="entry name" value="AMIDOHYDROLASE-RELATED DOMAIN-CONTAINING PROTEIN"/>
    <property type="match status" value="1"/>
</dbReference>
<dbReference type="Proteomes" id="UP001174694">
    <property type="component" value="Unassembled WGS sequence"/>
</dbReference>
<protein>
    <submittedName>
        <fullName evidence="3">L-rhamnono-gamma-lactonase</fullName>
    </submittedName>
</protein>
<reference evidence="3" key="1">
    <citation type="submission" date="2022-07" db="EMBL/GenBank/DDBJ databases">
        <title>Fungi with potential for degradation of polypropylene.</title>
        <authorList>
            <person name="Gostincar C."/>
        </authorList>
    </citation>
    <scope>NUCLEOTIDE SEQUENCE</scope>
    <source>
        <strain evidence="3">EXF-13308</strain>
    </source>
</reference>
<gene>
    <name evidence="3" type="ORF">NKR23_g1287</name>
</gene>
<accession>A0AA38SDZ1</accession>
<evidence type="ECO:0000313" key="3">
    <source>
        <dbReference type="EMBL" id="KAJ9156717.1"/>
    </source>
</evidence>
<organism evidence="3 4">
    <name type="scientific">Pleurostoma richardsiae</name>
    <dbReference type="NCBI Taxonomy" id="41990"/>
    <lineage>
        <taxon>Eukaryota</taxon>
        <taxon>Fungi</taxon>
        <taxon>Dikarya</taxon>
        <taxon>Ascomycota</taxon>
        <taxon>Pezizomycotina</taxon>
        <taxon>Sordariomycetes</taxon>
        <taxon>Sordariomycetidae</taxon>
        <taxon>Calosphaeriales</taxon>
        <taxon>Pleurostomataceae</taxon>
        <taxon>Pleurostoma</taxon>
    </lineage>
</organism>
<dbReference type="InterPro" id="IPR032466">
    <property type="entry name" value="Metal_Hydrolase"/>
</dbReference>
<dbReference type="InterPro" id="IPR052350">
    <property type="entry name" value="Metallo-dep_Lactonases"/>
</dbReference>
<dbReference type="SUPFAM" id="SSF51556">
    <property type="entry name" value="Metallo-dependent hydrolases"/>
    <property type="match status" value="1"/>
</dbReference>